<dbReference type="AlphaFoldDB" id="A0A2P2IVT8"/>
<name>A0A2P2IVT8_RHIMU</name>
<proteinExistence type="predicted"/>
<evidence type="ECO:0000313" key="1">
    <source>
        <dbReference type="EMBL" id="MBW85334.1"/>
    </source>
</evidence>
<reference evidence="1" key="1">
    <citation type="submission" date="2018-02" db="EMBL/GenBank/DDBJ databases">
        <title>Rhizophora mucronata_Transcriptome.</title>
        <authorList>
            <person name="Meera S.P."/>
            <person name="Sreeshan A."/>
            <person name="Augustine A."/>
        </authorList>
    </citation>
    <scope>NUCLEOTIDE SEQUENCE</scope>
    <source>
        <tissue evidence="1">Leaf</tissue>
    </source>
</reference>
<protein>
    <submittedName>
        <fullName evidence="1">Uncharacterized protein</fullName>
    </submittedName>
</protein>
<accession>A0A2P2IVT8</accession>
<sequence>MLLEFPSLTTFAWNTLNILSKQSASVAAYIFCSSVRGRCDQSLH</sequence>
<dbReference type="EMBL" id="GGEC01004851">
    <property type="protein sequence ID" value="MBW85334.1"/>
    <property type="molecule type" value="Transcribed_RNA"/>
</dbReference>
<organism evidence="1">
    <name type="scientific">Rhizophora mucronata</name>
    <name type="common">Asiatic mangrove</name>
    <dbReference type="NCBI Taxonomy" id="61149"/>
    <lineage>
        <taxon>Eukaryota</taxon>
        <taxon>Viridiplantae</taxon>
        <taxon>Streptophyta</taxon>
        <taxon>Embryophyta</taxon>
        <taxon>Tracheophyta</taxon>
        <taxon>Spermatophyta</taxon>
        <taxon>Magnoliopsida</taxon>
        <taxon>eudicotyledons</taxon>
        <taxon>Gunneridae</taxon>
        <taxon>Pentapetalae</taxon>
        <taxon>rosids</taxon>
        <taxon>fabids</taxon>
        <taxon>Malpighiales</taxon>
        <taxon>Rhizophoraceae</taxon>
        <taxon>Rhizophora</taxon>
    </lineage>
</organism>